<dbReference type="AlphaFoldDB" id="A0A2W4ENV3"/>
<dbReference type="GO" id="GO:0016791">
    <property type="term" value="F:phosphatase activity"/>
    <property type="evidence" value="ECO:0007669"/>
    <property type="project" value="TreeGrafter"/>
</dbReference>
<keyword evidence="3" id="KW-1185">Reference proteome</keyword>
<name>A0A2W4ENV3_9HYPH</name>
<dbReference type="Gene3D" id="3.60.21.10">
    <property type="match status" value="1"/>
</dbReference>
<dbReference type="InterPro" id="IPR004843">
    <property type="entry name" value="Calcineurin-like_PHP"/>
</dbReference>
<dbReference type="Proteomes" id="UP000248925">
    <property type="component" value="Unassembled WGS sequence"/>
</dbReference>
<dbReference type="EMBL" id="PCDP01000026">
    <property type="protein sequence ID" value="PZM15256.1"/>
    <property type="molecule type" value="Genomic_DNA"/>
</dbReference>
<gene>
    <name evidence="2" type="ORF">CPY51_08015</name>
</gene>
<organism evidence="2 3">
    <name type="scientific">Rhizobium tubonense</name>
    <dbReference type="NCBI Taxonomy" id="484088"/>
    <lineage>
        <taxon>Bacteria</taxon>
        <taxon>Pseudomonadati</taxon>
        <taxon>Pseudomonadota</taxon>
        <taxon>Alphaproteobacteria</taxon>
        <taxon>Hyphomicrobiales</taxon>
        <taxon>Rhizobiaceae</taxon>
        <taxon>Rhizobium/Agrobacterium group</taxon>
        <taxon>Rhizobium</taxon>
    </lineage>
</organism>
<dbReference type="PANTHER" id="PTHR42850">
    <property type="entry name" value="METALLOPHOSPHOESTERASE"/>
    <property type="match status" value="1"/>
</dbReference>
<comment type="caution">
    <text evidence="2">The sequence shown here is derived from an EMBL/GenBank/DDBJ whole genome shotgun (WGS) entry which is preliminary data.</text>
</comment>
<dbReference type="InterPro" id="IPR029052">
    <property type="entry name" value="Metallo-depent_PP-like"/>
</dbReference>
<dbReference type="GO" id="GO:0008803">
    <property type="term" value="F:bis(5'-nucleosyl)-tetraphosphatase (symmetrical) activity"/>
    <property type="evidence" value="ECO:0007669"/>
    <property type="project" value="TreeGrafter"/>
</dbReference>
<accession>A0A2W4ENV3</accession>
<reference evidence="2 3" key="1">
    <citation type="journal article" date="2018" name="Sci. Rep.">
        <title>Rhizobium tumorigenes sp. nov., a novel plant tumorigenic bacterium isolated from cane gall tumors on thornless blackberry.</title>
        <authorList>
            <person name="Kuzmanovi N."/>
            <person name="Smalla K."/>
            <person name="Gronow S."/>
            <person name="PuBawska J."/>
        </authorList>
    </citation>
    <scope>NUCLEOTIDE SEQUENCE [LARGE SCALE GENOMIC DNA]</scope>
    <source>
        <strain evidence="2 3">CCBAU 85046</strain>
    </source>
</reference>
<evidence type="ECO:0000313" key="2">
    <source>
        <dbReference type="EMBL" id="PZM15256.1"/>
    </source>
</evidence>
<dbReference type="GO" id="GO:0005737">
    <property type="term" value="C:cytoplasm"/>
    <property type="evidence" value="ECO:0007669"/>
    <property type="project" value="TreeGrafter"/>
</dbReference>
<dbReference type="OrthoDB" id="9807890at2"/>
<feature type="domain" description="Calcineurin-like phosphoesterase" evidence="1">
    <location>
        <begin position="30"/>
        <end position="221"/>
    </location>
</feature>
<evidence type="ECO:0000313" key="3">
    <source>
        <dbReference type="Proteomes" id="UP000248925"/>
    </source>
</evidence>
<dbReference type="GO" id="GO:0110154">
    <property type="term" value="P:RNA decapping"/>
    <property type="evidence" value="ECO:0007669"/>
    <property type="project" value="TreeGrafter"/>
</dbReference>
<sequence>MAGNLTRGLFGARTDQTRRREFIDTSSTPTYAVGDVHGCHDLLAALEEKIIADAARLPGRKLIVMLGDFVDRGPASARVIGRLMAPPPPGFDRICLTGNHETTMLDYIDGRISLTDWLPMGAEATLQSYGLDVAHLSRQHSSEKKLDDFIRSSLPAAHIEFLRGLPILLDTPSALFVHAGIDPERPLAEQSDADLVYIRSPFLDSRHPMPKLVVHGHTPVKRVTANGERLNLDTGAFRSGTLSAARLWQGRVHIAST</sequence>
<dbReference type="CDD" id="cd00144">
    <property type="entry name" value="MPP_PPP_family"/>
    <property type="match status" value="1"/>
</dbReference>
<dbReference type="RefSeq" id="WP_111159750.1">
    <property type="nucleotide sequence ID" value="NZ_PCDP01000026.1"/>
</dbReference>
<dbReference type="InterPro" id="IPR050126">
    <property type="entry name" value="Ap4A_hydrolase"/>
</dbReference>
<dbReference type="SUPFAM" id="SSF56300">
    <property type="entry name" value="Metallo-dependent phosphatases"/>
    <property type="match status" value="1"/>
</dbReference>
<proteinExistence type="predicted"/>
<evidence type="ECO:0000259" key="1">
    <source>
        <dbReference type="Pfam" id="PF00149"/>
    </source>
</evidence>
<dbReference type="PANTHER" id="PTHR42850:SF4">
    <property type="entry name" value="ZINC-DEPENDENT ENDOPOLYPHOSPHATASE"/>
    <property type="match status" value="1"/>
</dbReference>
<protein>
    <submittedName>
        <fullName evidence="2">Serine/threonine protein phosphatase</fullName>
    </submittedName>
</protein>
<dbReference type="Pfam" id="PF00149">
    <property type="entry name" value="Metallophos"/>
    <property type="match status" value="1"/>
</dbReference>